<proteinExistence type="predicted"/>
<accession>A0A4Q7ZLH9</accession>
<evidence type="ECO:0000256" key="1">
    <source>
        <dbReference type="SAM" id="Phobius"/>
    </source>
</evidence>
<dbReference type="GO" id="GO:0005886">
    <property type="term" value="C:plasma membrane"/>
    <property type="evidence" value="ECO:0007669"/>
    <property type="project" value="TreeGrafter"/>
</dbReference>
<dbReference type="Proteomes" id="UP000292564">
    <property type="component" value="Unassembled WGS sequence"/>
</dbReference>
<gene>
    <name evidence="2" type="ORF">EV385_2966</name>
</gene>
<evidence type="ECO:0000313" key="2">
    <source>
        <dbReference type="EMBL" id="RZU51165.1"/>
    </source>
</evidence>
<reference evidence="2 3" key="1">
    <citation type="submission" date="2019-02" db="EMBL/GenBank/DDBJ databases">
        <title>Sequencing the genomes of 1000 actinobacteria strains.</title>
        <authorList>
            <person name="Klenk H.-P."/>
        </authorList>
    </citation>
    <scope>NUCLEOTIDE SEQUENCE [LARGE SCALE GENOMIC DNA]</scope>
    <source>
        <strain evidence="2 3">DSM 45162</strain>
    </source>
</reference>
<keyword evidence="1" id="KW-0472">Membrane</keyword>
<feature type="transmembrane region" description="Helical" evidence="1">
    <location>
        <begin position="25"/>
        <end position="46"/>
    </location>
</feature>
<dbReference type="InterPro" id="IPR005325">
    <property type="entry name" value="DUF308_memb"/>
</dbReference>
<dbReference type="EMBL" id="SHKY01000001">
    <property type="protein sequence ID" value="RZU51165.1"/>
    <property type="molecule type" value="Genomic_DNA"/>
</dbReference>
<organism evidence="2 3">
    <name type="scientific">Krasilnikovia cinnamomea</name>
    <dbReference type="NCBI Taxonomy" id="349313"/>
    <lineage>
        <taxon>Bacteria</taxon>
        <taxon>Bacillati</taxon>
        <taxon>Actinomycetota</taxon>
        <taxon>Actinomycetes</taxon>
        <taxon>Micromonosporales</taxon>
        <taxon>Micromonosporaceae</taxon>
        <taxon>Krasilnikovia</taxon>
    </lineage>
</organism>
<sequence>MTSDVKTGDVAAHAARTGIREVTAAWWWFLILGVLWTGVGMVVLSYRPGSLTVVAVLVGAALLFGGVAQLVVASRVRSWRWLYLVMGTMGVLAGILTLAWPDITLYIVSILVAWYLVFYGVFHVISALAGPKLPWWWTGLLLGIAELVLGVWSVHSWQRSLFTLVTLVGAWAIVHGVNEIFAAFTLRQAGHDAQRALEGGR</sequence>
<comment type="caution">
    <text evidence="2">The sequence shown here is derived from an EMBL/GenBank/DDBJ whole genome shotgun (WGS) entry which is preliminary data.</text>
</comment>
<feature type="transmembrane region" description="Helical" evidence="1">
    <location>
        <begin position="106"/>
        <end position="128"/>
    </location>
</feature>
<dbReference type="Pfam" id="PF03729">
    <property type="entry name" value="DUF308"/>
    <property type="match status" value="1"/>
</dbReference>
<keyword evidence="3" id="KW-1185">Reference proteome</keyword>
<evidence type="ECO:0000313" key="3">
    <source>
        <dbReference type="Proteomes" id="UP000292564"/>
    </source>
</evidence>
<feature type="transmembrane region" description="Helical" evidence="1">
    <location>
        <begin position="161"/>
        <end position="186"/>
    </location>
</feature>
<dbReference type="OrthoDB" id="3824295at2"/>
<feature type="transmembrane region" description="Helical" evidence="1">
    <location>
        <begin position="135"/>
        <end position="155"/>
    </location>
</feature>
<keyword evidence="1" id="KW-1133">Transmembrane helix</keyword>
<dbReference type="AlphaFoldDB" id="A0A4Q7ZLH9"/>
<name>A0A4Q7ZLH9_9ACTN</name>
<protein>
    <submittedName>
        <fullName evidence="2">Uncharacterized membrane protein HdeD (DUF308 family)</fullName>
    </submittedName>
</protein>
<dbReference type="PANTHER" id="PTHR34989:SF1">
    <property type="entry name" value="PROTEIN HDED"/>
    <property type="match status" value="1"/>
</dbReference>
<feature type="transmembrane region" description="Helical" evidence="1">
    <location>
        <begin position="81"/>
        <end position="100"/>
    </location>
</feature>
<feature type="transmembrane region" description="Helical" evidence="1">
    <location>
        <begin position="52"/>
        <end position="74"/>
    </location>
</feature>
<dbReference type="InterPro" id="IPR052712">
    <property type="entry name" value="Acid_resist_chaperone_HdeD"/>
</dbReference>
<dbReference type="PANTHER" id="PTHR34989">
    <property type="entry name" value="PROTEIN HDED"/>
    <property type="match status" value="1"/>
</dbReference>
<keyword evidence="1" id="KW-0812">Transmembrane</keyword>